<evidence type="ECO:0008006" key="4">
    <source>
        <dbReference type="Google" id="ProtNLM"/>
    </source>
</evidence>
<dbReference type="InterPro" id="IPR010870">
    <property type="entry name" value="Porin_O/P"/>
</dbReference>
<comment type="caution">
    <text evidence="2">The sequence shown here is derived from an EMBL/GenBank/DDBJ whole genome shotgun (WGS) entry which is preliminary data.</text>
</comment>
<dbReference type="InterPro" id="IPR023614">
    <property type="entry name" value="Porin_dom_sf"/>
</dbReference>
<accession>A0A1F6TWT8</accession>
<evidence type="ECO:0000256" key="1">
    <source>
        <dbReference type="SAM" id="Coils"/>
    </source>
</evidence>
<proteinExistence type="predicted"/>
<dbReference type="AlphaFoldDB" id="A0A1F6TWT8"/>
<reference evidence="2 3" key="1">
    <citation type="journal article" date="2016" name="Nat. Commun.">
        <title>Thousands of microbial genomes shed light on interconnected biogeochemical processes in an aquifer system.</title>
        <authorList>
            <person name="Anantharaman K."/>
            <person name="Brown C.T."/>
            <person name="Hug L.A."/>
            <person name="Sharon I."/>
            <person name="Castelle C.J."/>
            <person name="Probst A.J."/>
            <person name="Thomas B.C."/>
            <person name="Singh A."/>
            <person name="Wilkins M.J."/>
            <person name="Karaoz U."/>
            <person name="Brodie E.L."/>
            <person name="Williams K.H."/>
            <person name="Hubbard S.S."/>
            <person name="Banfield J.F."/>
        </authorList>
    </citation>
    <scope>NUCLEOTIDE SEQUENCE [LARGE SCALE GENOMIC DNA]</scope>
</reference>
<dbReference type="Proteomes" id="UP000179037">
    <property type="component" value="Unassembled WGS sequence"/>
</dbReference>
<gene>
    <name evidence="2" type="ORF">A3A87_04890</name>
</gene>
<evidence type="ECO:0000313" key="2">
    <source>
        <dbReference type="EMBL" id="OGI49555.1"/>
    </source>
</evidence>
<dbReference type="Gene3D" id="2.40.160.10">
    <property type="entry name" value="Porin"/>
    <property type="match status" value="1"/>
</dbReference>
<dbReference type="EMBL" id="MFTC01000095">
    <property type="protein sequence ID" value="OGI49555.1"/>
    <property type="molecule type" value="Genomic_DNA"/>
</dbReference>
<sequence>MIAALIAAPANAATTEEKLEILTQEVEQLKKEITKTPEKPTGGMAPHGHGWHGKTGETTVGGYGELHYNSLDSKDEIDLHRAILFLGHRFDERISFFSELEVEHTQAGEGKNGGEVSMEQAYLEFALTDNHAARAGLLLVPAGILNEVHEPPTFYGVERNPVETNVIPTTWREPGAALAGRIGQGFGYDLMLSSGLKVATTGTSAYNLRSGRQSGRQADANNAALTARLKWTGAPGVELAAVVQRQDDVAQGTVADGVAGAATLWEAHAALMRGPFGLRALYANWDLDGTGPKALGRDEQKGWYIEPSFKLTPKFGVFARYNTWDNEAGDATDSKKIQKDFGFNYWPHENVVVKFDIQRQSGTANDDGFNLGVGYMF</sequence>
<protein>
    <recommendedName>
        <fullName evidence="4">Porin</fullName>
    </recommendedName>
</protein>
<dbReference type="SUPFAM" id="SSF56935">
    <property type="entry name" value="Porins"/>
    <property type="match status" value="1"/>
</dbReference>
<dbReference type="Pfam" id="PF07396">
    <property type="entry name" value="Porin_O_P"/>
    <property type="match status" value="1"/>
</dbReference>
<name>A0A1F6TWT8_9PROT</name>
<dbReference type="STRING" id="1817768.A3A87_04890"/>
<keyword evidence="1" id="KW-0175">Coiled coil</keyword>
<organism evidence="2 3">
    <name type="scientific">Candidatus Muproteobacteria bacterium RIFCSPLOWO2_01_FULL_60_18</name>
    <dbReference type="NCBI Taxonomy" id="1817768"/>
    <lineage>
        <taxon>Bacteria</taxon>
        <taxon>Pseudomonadati</taxon>
        <taxon>Pseudomonadota</taxon>
        <taxon>Candidatus Muproteobacteria</taxon>
    </lineage>
</organism>
<evidence type="ECO:0000313" key="3">
    <source>
        <dbReference type="Proteomes" id="UP000179037"/>
    </source>
</evidence>
<feature type="coiled-coil region" evidence="1">
    <location>
        <begin position="12"/>
        <end position="39"/>
    </location>
</feature>